<keyword evidence="3" id="KW-0732">Signal</keyword>
<comment type="caution">
    <text evidence="4">The sequence shown here is derived from an EMBL/GenBank/DDBJ whole genome shotgun (WGS) entry which is preliminary data.</text>
</comment>
<dbReference type="GO" id="GO:0000272">
    <property type="term" value="P:polysaccharide catabolic process"/>
    <property type="evidence" value="ECO:0007669"/>
    <property type="project" value="UniProtKB-KW"/>
</dbReference>
<comment type="similarity">
    <text evidence="1 2">Belongs to the glycosyl hydrolase 12 (cellulase H) family.</text>
</comment>
<dbReference type="PANTHER" id="PTHR34002:SF10">
    <property type="entry name" value="PUTATIVE-RELATED"/>
    <property type="match status" value="1"/>
</dbReference>
<dbReference type="Gene3D" id="2.60.120.180">
    <property type="match status" value="1"/>
</dbReference>
<keyword evidence="2" id="KW-0378">Hydrolase</keyword>
<feature type="signal peptide" evidence="3">
    <location>
        <begin position="1"/>
        <end position="19"/>
    </location>
</feature>
<dbReference type="InterPro" id="IPR002594">
    <property type="entry name" value="GH12"/>
</dbReference>
<sequence>MKLIAILGLLPLFFANTEGAVAASPRAAELALRSDATPASVAQSPPRGTPTAQQSLCTQYAYASVNGYDLLNNLWGKDAAQSGSHYVYAGRQYDRPLLSNIKSLPTTVKWSYNKGNNEIRANVAYDLFTHPDKNHVNSNGEYELMIWLNIYGGVWPITESSTGSPIETVTIGGHSWNLYFGYNGQMKAFTGTDAYFYVEQFKAEFSDLQSIGVASEVRLTRADDFLDLGERQAAGQFG</sequence>
<dbReference type="Pfam" id="PF01670">
    <property type="entry name" value="Glyco_hydro_12"/>
    <property type="match status" value="1"/>
</dbReference>
<protein>
    <submittedName>
        <fullName evidence="4">Uncharacterized protein</fullName>
    </submittedName>
</protein>
<keyword evidence="2" id="KW-0624">Polysaccharide degradation</keyword>
<evidence type="ECO:0000313" key="5">
    <source>
        <dbReference type="Proteomes" id="UP000838763"/>
    </source>
</evidence>
<dbReference type="InterPro" id="IPR013319">
    <property type="entry name" value="GH11/12"/>
</dbReference>
<evidence type="ECO:0000256" key="3">
    <source>
        <dbReference type="SAM" id="SignalP"/>
    </source>
</evidence>
<proteinExistence type="inferred from homology"/>
<keyword evidence="2" id="KW-0326">Glycosidase</keyword>
<organism evidence="4 5">
    <name type="scientific">Parascedosporium putredinis</name>
    <dbReference type="NCBI Taxonomy" id="1442378"/>
    <lineage>
        <taxon>Eukaryota</taxon>
        <taxon>Fungi</taxon>
        <taxon>Dikarya</taxon>
        <taxon>Ascomycota</taxon>
        <taxon>Pezizomycotina</taxon>
        <taxon>Sordariomycetes</taxon>
        <taxon>Hypocreomycetidae</taxon>
        <taxon>Microascales</taxon>
        <taxon>Microascaceae</taxon>
        <taxon>Parascedosporium</taxon>
    </lineage>
</organism>
<dbReference type="AlphaFoldDB" id="A0A9P1MFV0"/>
<feature type="chain" id="PRO_5040344158" evidence="3">
    <location>
        <begin position="20"/>
        <end position="238"/>
    </location>
</feature>
<evidence type="ECO:0000256" key="2">
    <source>
        <dbReference type="RuleBase" id="RU361163"/>
    </source>
</evidence>
<keyword evidence="5" id="KW-1185">Reference proteome</keyword>
<dbReference type="PANTHER" id="PTHR34002">
    <property type="entry name" value="BLR1656 PROTEIN"/>
    <property type="match status" value="1"/>
</dbReference>
<evidence type="ECO:0000256" key="1">
    <source>
        <dbReference type="ARBA" id="ARBA00005519"/>
    </source>
</evidence>
<keyword evidence="2" id="KW-0119">Carbohydrate metabolism</keyword>
<dbReference type="Proteomes" id="UP000838763">
    <property type="component" value="Unassembled WGS sequence"/>
</dbReference>
<dbReference type="OrthoDB" id="89349at2759"/>
<accession>A0A9P1MFV0</accession>
<dbReference type="GO" id="GO:0008810">
    <property type="term" value="F:cellulase activity"/>
    <property type="evidence" value="ECO:0007669"/>
    <property type="project" value="InterPro"/>
</dbReference>
<name>A0A9P1MFV0_9PEZI</name>
<dbReference type="InterPro" id="IPR013320">
    <property type="entry name" value="ConA-like_dom_sf"/>
</dbReference>
<gene>
    <name evidence="4" type="ORF">PPNO1_LOCUS9279</name>
</gene>
<dbReference type="SUPFAM" id="SSF49899">
    <property type="entry name" value="Concanavalin A-like lectins/glucanases"/>
    <property type="match status" value="1"/>
</dbReference>
<reference evidence="4" key="1">
    <citation type="submission" date="2022-11" db="EMBL/GenBank/DDBJ databases">
        <authorList>
            <person name="Scott C."/>
            <person name="Bruce N."/>
        </authorList>
    </citation>
    <scope>NUCLEOTIDE SEQUENCE</scope>
</reference>
<evidence type="ECO:0000313" key="4">
    <source>
        <dbReference type="EMBL" id="CAI4219732.1"/>
    </source>
</evidence>
<dbReference type="EMBL" id="CALLCH030000020">
    <property type="protein sequence ID" value="CAI4219732.1"/>
    <property type="molecule type" value="Genomic_DNA"/>
</dbReference>